<accession>A0ABQ4IBI9</accession>
<organism evidence="2 3">
    <name type="scientific">Micromonospora gifhornensis</name>
    <dbReference type="NCBI Taxonomy" id="84594"/>
    <lineage>
        <taxon>Bacteria</taxon>
        <taxon>Bacillati</taxon>
        <taxon>Actinomycetota</taxon>
        <taxon>Actinomycetes</taxon>
        <taxon>Micromonosporales</taxon>
        <taxon>Micromonosporaceae</taxon>
        <taxon>Micromonospora</taxon>
    </lineage>
</organism>
<dbReference type="EMBL" id="BOPA01000014">
    <property type="protein sequence ID" value="GIJ15233.1"/>
    <property type="molecule type" value="Genomic_DNA"/>
</dbReference>
<proteinExistence type="predicted"/>
<evidence type="ECO:0000313" key="3">
    <source>
        <dbReference type="Proteomes" id="UP000647860"/>
    </source>
</evidence>
<dbReference type="Proteomes" id="UP000647860">
    <property type="component" value="Unassembled WGS sequence"/>
</dbReference>
<dbReference type="Gene3D" id="3.30.70.100">
    <property type="match status" value="1"/>
</dbReference>
<reference evidence="2 3" key="1">
    <citation type="submission" date="2021-01" db="EMBL/GenBank/DDBJ databases">
        <title>Whole genome shotgun sequence of Verrucosispora gifhornensis NBRC 16317.</title>
        <authorList>
            <person name="Komaki H."/>
            <person name="Tamura T."/>
        </authorList>
    </citation>
    <scope>NUCLEOTIDE SEQUENCE [LARGE SCALE GENOMIC DNA]</scope>
    <source>
        <strain evidence="2 3">NBRC 16317</strain>
    </source>
</reference>
<name>A0ABQ4IBI9_9ACTN</name>
<evidence type="ECO:0000259" key="1">
    <source>
        <dbReference type="Pfam" id="PF07978"/>
    </source>
</evidence>
<dbReference type="SUPFAM" id="SSF54909">
    <property type="entry name" value="Dimeric alpha+beta barrel"/>
    <property type="match status" value="1"/>
</dbReference>
<evidence type="ECO:0000313" key="2">
    <source>
        <dbReference type="EMBL" id="GIJ15233.1"/>
    </source>
</evidence>
<sequence>MIVELRRYTLRAGRRDELIDLFDREFVETQEELGMAVLGQFRDLDRPDQFVWLRGFADMPSRRTALTAFYTGPVWAKHGPAANDTMLDFDNVLLLREIVAVPVLDRGTR</sequence>
<comment type="caution">
    <text evidence="2">The sequence shown here is derived from an EMBL/GenBank/DDBJ whole genome shotgun (WGS) entry which is preliminary data.</text>
</comment>
<keyword evidence="3" id="KW-1185">Reference proteome</keyword>
<feature type="domain" description="NIPSNAP" evidence="1">
    <location>
        <begin position="3"/>
        <end position="85"/>
    </location>
</feature>
<protein>
    <recommendedName>
        <fullName evidence="1">NIPSNAP domain-containing protein</fullName>
    </recommendedName>
</protein>
<dbReference type="RefSeq" id="WP_239088855.1">
    <property type="nucleotide sequence ID" value="NZ_BAAAGZ010000009.1"/>
</dbReference>
<dbReference type="Pfam" id="PF07978">
    <property type="entry name" value="NIPSNAP"/>
    <property type="match status" value="1"/>
</dbReference>
<dbReference type="InterPro" id="IPR011008">
    <property type="entry name" value="Dimeric_a/b-barrel"/>
</dbReference>
<dbReference type="InterPro" id="IPR012577">
    <property type="entry name" value="NIPSNAP"/>
</dbReference>
<gene>
    <name evidence="2" type="ORF">Vgi01_19170</name>
</gene>